<dbReference type="GO" id="GO:0008170">
    <property type="term" value="F:N-methyltransferase activity"/>
    <property type="evidence" value="ECO:0007669"/>
    <property type="project" value="UniProtKB-ARBA"/>
</dbReference>
<evidence type="ECO:0000256" key="1">
    <source>
        <dbReference type="ARBA" id="ARBA00022723"/>
    </source>
</evidence>
<evidence type="ECO:0008006" key="9">
    <source>
        <dbReference type="Google" id="ProtNLM"/>
    </source>
</evidence>
<dbReference type="PANTHER" id="PTHR46455:SF4">
    <property type="entry name" value="GH11294P"/>
    <property type="match status" value="1"/>
</dbReference>
<dbReference type="Proteomes" id="UP001154078">
    <property type="component" value="Chromosome 9"/>
</dbReference>
<dbReference type="OrthoDB" id="5952526at2759"/>
<feature type="domain" description="MYND-type" evidence="6">
    <location>
        <begin position="7"/>
        <end position="43"/>
    </location>
</feature>
<evidence type="ECO:0000259" key="5">
    <source>
        <dbReference type="PROSITE" id="PS50280"/>
    </source>
</evidence>
<dbReference type="InterPro" id="IPR001214">
    <property type="entry name" value="SET_dom"/>
</dbReference>
<dbReference type="Pfam" id="PF00856">
    <property type="entry name" value="SET"/>
    <property type="match status" value="1"/>
</dbReference>
<evidence type="ECO:0000256" key="4">
    <source>
        <dbReference type="PROSITE-ProRule" id="PRU00134"/>
    </source>
</evidence>
<dbReference type="Gene3D" id="2.170.270.10">
    <property type="entry name" value="SET domain"/>
    <property type="match status" value="1"/>
</dbReference>
<dbReference type="PROSITE" id="PS01360">
    <property type="entry name" value="ZF_MYND_1"/>
    <property type="match status" value="1"/>
</dbReference>
<dbReference type="InterPro" id="IPR002893">
    <property type="entry name" value="Znf_MYND"/>
</dbReference>
<proteinExistence type="predicted"/>
<keyword evidence="2 4" id="KW-0863">Zinc-finger</keyword>
<keyword evidence="1" id="KW-0479">Metal-binding</keyword>
<organism evidence="7 8">
    <name type="scientific">Brassicogethes aeneus</name>
    <name type="common">Rape pollen beetle</name>
    <name type="synonym">Meligethes aeneus</name>
    <dbReference type="NCBI Taxonomy" id="1431903"/>
    <lineage>
        <taxon>Eukaryota</taxon>
        <taxon>Metazoa</taxon>
        <taxon>Ecdysozoa</taxon>
        <taxon>Arthropoda</taxon>
        <taxon>Hexapoda</taxon>
        <taxon>Insecta</taxon>
        <taxon>Pterygota</taxon>
        <taxon>Neoptera</taxon>
        <taxon>Endopterygota</taxon>
        <taxon>Coleoptera</taxon>
        <taxon>Polyphaga</taxon>
        <taxon>Cucujiformia</taxon>
        <taxon>Nitidulidae</taxon>
        <taxon>Meligethinae</taxon>
        <taxon>Brassicogethes</taxon>
    </lineage>
</organism>
<dbReference type="Gene3D" id="6.10.140.2220">
    <property type="match status" value="2"/>
</dbReference>
<dbReference type="GO" id="GO:0008270">
    <property type="term" value="F:zinc ion binding"/>
    <property type="evidence" value="ECO:0007669"/>
    <property type="project" value="UniProtKB-KW"/>
</dbReference>
<evidence type="ECO:0000313" key="7">
    <source>
        <dbReference type="EMBL" id="CAH0563605.1"/>
    </source>
</evidence>
<reference evidence="7" key="1">
    <citation type="submission" date="2021-12" db="EMBL/GenBank/DDBJ databases">
        <authorList>
            <person name="King R."/>
        </authorList>
    </citation>
    <scope>NUCLEOTIDE SEQUENCE</scope>
</reference>
<dbReference type="Pfam" id="PF01753">
    <property type="entry name" value="zf-MYND"/>
    <property type="match status" value="1"/>
</dbReference>
<dbReference type="PROSITE" id="PS50280">
    <property type="entry name" value="SET"/>
    <property type="match status" value="1"/>
</dbReference>
<dbReference type="SUPFAM" id="SSF82199">
    <property type="entry name" value="SET domain"/>
    <property type="match status" value="1"/>
</dbReference>
<evidence type="ECO:0000259" key="6">
    <source>
        <dbReference type="PROSITE" id="PS50865"/>
    </source>
</evidence>
<gene>
    <name evidence="7" type="ORF">MELIAE_LOCUS12383</name>
</gene>
<feature type="domain" description="SET" evidence="5">
    <location>
        <begin position="46"/>
        <end position="278"/>
    </location>
</feature>
<accession>A0A9P0FMX4</accession>
<sequence>MSEETLCQVCAKSARQKCAGCHLVFYCTKEHQKSDWKTHKKACKPYKVCQDDTLGRYLEATRDIKPNEIVLKEAPLIWGPAENTVPVCLGCGNTVDENCKPCFKCGWPFCSETCQKSPAHIPECRYTVMRGDKVAVKNFGIVHPIYQCITVLRCLYQKQFLPEVWEKIDKLESHCEHRKNHPKYENDRVTIAQFILRFFKLGTVFTEEEILRIVGILTVNGHEVPLSEPCYEAIYQTCSMFEHNCRPNCRKSFTDDGQILITSGQKISKGDHLTICYTDPLWGTSNRRHHLYQTKYFWCNCSRCKDVTEGGTNFSTMKCQNECNGYILPKTFLDNEDGDKLQDWECNKCKKIMNSYSVHEILERLGKDLSLIEKGSSKSCKEYISHAEDFLHSNHYYLTDAKINLSQLLGHEEKTLLPNLSEDDILLKAKLCRSLTNMIKKLVPGEHRLTGLLLFELHAAIAEIGRRGSPESLPEALMESKNILMEAMGLLKFEPESLPEGKIYKQAQKNLIDIERVLKTVQTTFGDKLL</sequence>
<dbReference type="InterPro" id="IPR053010">
    <property type="entry name" value="SET_SmydA-8"/>
</dbReference>
<dbReference type="Gene3D" id="1.10.220.160">
    <property type="match status" value="1"/>
</dbReference>
<dbReference type="CDD" id="cd20071">
    <property type="entry name" value="SET_SMYD"/>
    <property type="match status" value="1"/>
</dbReference>
<dbReference type="GO" id="GO:0008276">
    <property type="term" value="F:protein methyltransferase activity"/>
    <property type="evidence" value="ECO:0007669"/>
    <property type="project" value="UniProtKB-ARBA"/>
</dbReference>
<evidence type="ECO:0000313" key="8">
    <source>
        <dbReference type="Proteomes" id="UP001154078"/>
    </source>
</evidence>
<name>A0A9P0FMX4_BRAAE</name>
<protein>
    <recommendedName>
        <fullName evidence="9">Protein msta</fullName>
    </recommendedName>
</protein>
<dbReference type="AlphaFoldDB" id="A0A9P0FMX4"/>
<dbReference type="GO" id="GO:0008757">
    <property type="term" value="F:S-adenosylmethionine-dependent methyltransferase activity"/>
    <property type="evidence" value="ECO:0007669"/>
    <property type="project" value="UniProtKB-ARBA"/>
</dbReference>
<dbReference type="InterPro" id="IPR046341">
    <property type="entry name" value="SET_dom_sf"/>
</dbReference>
<dbReference type="SUPFAM" id="SSF144232">
    <property type="entry name" value="HIT/MYND zinc finger-like"/>
    <property type="match status" value="1"/>
</dbReference>
<dbReference type="PROSITE" id="PS50865">
    <property type="entry name" value="ZF_MYND_2"/>
    <property type="match status" value="1"/>
</dbReference>
<evidence type="ECO:0000256" key="2">
    <source>
        <dbReference type="ARBA" id="ARBA00022771"/>
    </source>
</evidence>
<keyword evidence="3" id="KW-0862">Zinc</keyword>
<evidence type="ECO:0000256" key="3">
    <source>
        <dbReference type="ARBA" id="ARBA00022833"/>
    </source>
</evidence>
<keyword evidence="8" id="KW-1185">Reference proteome</keyword>
<dbReference type="EMBL" id="OV121140">
    <property type="protein sequence ID" value="CAH0563605.1"/>
    <property type="molecule type" value="Genomic_DNA"/>
</dbReference>
<dbReference type="PANTHER" id="PTHR46455">
    <property type="entry name" value="SET AND MYND DOMAIN CONTAINING, ARTHROPOD-SPECIFIC, MEMBER 4, ISOFORM A"/>
    <property type="match status" value="1"/>
</dbReference>